<dbReference type="AlphaFoldDB" id="A0A6A4GB64"/>
<evidence type="ECO:0000313" key="2">
    <source>
        <dbReference type="Proteomes" id="UP000799118"/>
    </source>
</evidence>
<name>A0A6A4GB64_9AGAR</name>
<sequence length="93" mass="10407">MMNMGNSIIEPMIVDLQGPERSAKGFPTKRPFIEQLWDRNLARYARWPLPSPYLPHPSAAPIPHFPPTAVPPLSPPAQHVIPTSLIESAEENF</sequence>
<proteinExistence type="predicted"/>
<protein>
    <submittedName>
        <fullName evidence="1">Uncharacterized protein</fullName>
    </submittedName>
</protein>
<dbReference type="Proteomes" id="UP000799118">
    <property type="component" value="Unassembled WGS sequence"/>
</dbReference>
<organism evidence="1 2">
    <name type="scientific">Gymnopus androsaceus JB14</name>
    <dbReference type="NCBI Taxonomy" id="1447944"/>
    <lineage>
        <taxon>Eukaryota</taxon>
        <taxon>Fungi</taxon>
        <taxon>Dikarya</taxon>
        <taxon>Basidiomycota</taxon>
        <taxon>Agaricomycotina</taxon>
        <taxon>Agaricomycetes</taxon>
        <taxon>Agaricomycetidae</taxon>
        <taxon>Agaricales</taxon>
        <taxon>Marasmiineae</taxon>
        <taxon>Omphalotaceae</taxon>
        <taxon>Gymnopus</taxon>
    </lineage>
</organism>
<gene>
    <name evidence="1" type="ORF">BT96DRAFT_1027538</name>
</gene>
<reference evidence="1" key="1">
    <citation type="journal article" date="2019" name="Environ. Microbiol.">
        <title>Fungal ecological strategies reflected in gene transcription - a case study of two litter decomposers.</title>
        <authorList>
            <person name="Barbi F."/>
            <person name="Kohler A."/>
            <person name="Barry K."/>
            <person name="Baskaran P."/>
            <person name="Daum C."/>
            <person name="Fauchery L."/>
            <person name="Ihrmark K."/>
            <person name="Kuo A."/>
            <person name="LaButti K."/>
            <person name="Lipzen A."/>
            <person name="Morin E."/>
            <person name="Grigoriev I.V."/>
            <person name="Henrissat B."/>
            <person name="Lindahl B."/>
            <person name="Martin F."/>
        </authorList>
    </citation>
    <scope>NUCLEOTIDE SEQUENCE</scope>
    <source>
        <strain evidence="1">JB14</strain>
    </source>
</reference>
<accession>A0A6A4GB64</accession>
<evidence type="ECO:0000313" key="1">
    <source>
        <dbReference type="EMBL" id="KAE9382725.1"/>
    </source>
</evidence>
<dbReference type="EMBL" id="ML771064">
    <property type="protein sequence ID" value="KAE9382725.1"/>
    <property type="molecule type" value="Genomic_DNA"/>
</dbReference>
<keyword evidence="2" id="KW-1185">Reference proteome</keyword>